<evidence type="ECO:0000256" key="4">
    <source>
        <dbReference type="SAM" id="MobiDB-lite"/>
    </source>
</evidence>
<keyword evidence="7" id="KW-1185">Reference proteome</keyword>
<dbReference type="GO" id="GO:0006351">
    <property type="term" value="P:DNA-templated transcription"/>
    <property type="evidence" value="ECO:0007669"/>
    <property type="project" value="InterPro"/>
</dbReference>
<dbReference type="InterPro" id="IPR036864">
    <property type="entry name" value="Zn2-C6_fun-type_DNA-bd_sf"/>
</dbReference>
<organism evidence="6 7">
    <name type="scientific">Fusarium albosuccineum</name>
    <dbReference type="NCBI Taxonomy" id="1237068"/>
    <lineage>
        <taxon>Eukaryota</taxon>
        <taxon>Fungi</taxon>
        <taxon>Dikarya</taxon>
        <taxon>Ascomycota</taxon>
        <taxon>Pezizomycotina</taxon>
        <taxon>Sordariomycetes</taxon>
        <taxon>Hypocreomycetidae</taxon>
        <taxon>Hypocreales</taxon>
        <taxon>Nectriaceae</taxon>
        <taxon>Fusarium</taxon>
        <taxon>Fusarium decemcellulare species complex</taxon>
    </lineage>
</organism>
<feature type="region of interest" description="Disordered" evidence="4">
    <location>
        <begin position="72"/>
        <end position="96"/>
    </location>
</feature>
<sequence length="670" mass="76314">MQRSRTRPDPVSCQSCRTKKLRCNRVQPCSNCTARSLTCNFLVPPRQFERSAATSDIIQRIERLESIVLTSQLRASSGPTPASEDTLASEDHHTRDRDLERLENIDMREDSLMSALSEGLTIDISAPQDIFQRETGLNYPTRFLRFGEDTASTVIFPVYSAAALLLQSYEAKVDHVCRILHIPTIRSLMKALYLRISQEESVPPGRLAMFLSMFAISAFFYQPSHDSEVATTEHEAVTLSKFWAKCALDILDQSQRNASGTLEHIQACILMTYVTYHLDGFSARGRHLLTRAASIARDLRLHRLDANQDASSASQHNPRELIDLEMKRRVFWHLASTDWLHSTISGPQEGMYFIHPNHVHVRVPKNCNDEDVVFWEETATEESQPTSMAFFLHRLRLSHICREMTDTVPLDTPALMKFPYTQVEYLDKRFDDFISNLPVFFRPDDTSREKSKSLESIYPKIPITRYCIAVAAYSRRCRLHQRFLLRQSPGGRYDFSRRACLDSARQIIALYGDARRGYDSPSTATARMGIAVHYTHLALVVLVMDLCFNRGEEDEERKTELGAALQMLDDDKDASPLVLRSLNVIRGILQKHKIVLPDPANMLNHHVADTVEGIDVGQGDVLMQPAQFEGAFEYSNTPFGEFWQSAMQSETDFDTITWDNLFSAVDSRPF</sequence>
<proteinExistence type="predicted"/>
<evidence type="ECO:0000256" key="2">
    <source>
        <dbReference type="ARBA" id="ARBA00022723"/>
    </source>
</evidence>
<evidence type="ECO:0000313" key="7">
    <source>
        <dbReference type="Proteomes" id="UP000554235"/>
    </source>
</evidence>
<evidence type="ECO:0000256" key="3">
    <source>
        <dbReference type="ARBA" id="ARBA00023242"/>
    </source>
</evidence>
<dbReference type="CDD" id="cd12148">
    <property type="entry name" value="fungal_TF_MHR"/>
    <property type="match status" value="1"/>
</dbReference>
<evidence type="ECO:0000313" key="6">
    <source>
        <dbReference type="EMBL" id="KAF4469261.1"/>
    </source>
</evidence>
<dbReference type="PANTHER" id="PTHR31001:SF90">
    <property type="entry name" value="CENTROMERE DNA-BINDING PROTEIN COMPLEX CBF3 SUBUNIT B"/>
    <property type="match status" value="1"/>
</dbReference>
<dbReference type="GO" id="GO:0003677">
    <property type="term" value="F:DNA binding"/>
    <property type="evidence" value="ECO:0007669"/>
    <property type="project" value="InterPro"/>
</dbReference>
<dbReference type="GO" id="GO:0005634">
    <property type="term" value="C:nucleus"/>
    <property type="evidence" value="ECO:0007669"/>
    <property type="project" value="UniProtKB-SubCell"/>
</dbReference>
<dbReference type="Pfam" id="PF00172">
    <property type="entry name" value="Zn_clus"/>
    <property type="match status" value="1"/>
</dbReference>
<dbReference type="InterPro" id="IPR007219">
    <property type="entry name" value="XnlR_reg_dom"/>
</dbReference>
<dbReference type="SMART" id="SM00066">
    <property type="entry name" value="GAL4"/>
    <property type="match status" value="1"/>
</dbReference>
<reference evidence="6 7" key="1">
    <citation type="submission" date="2020-01" db="EMBL/GenBank/DDBJ databases">
        <title>Identification and distribution of gene clusters putatively required for synthesis of sphingolipid metabolism inhibitors in phylogenetically diverse species of the filamentous fungus Fusarium.</title>
        <authorList>
            <person name="Kim H.-S."/>
            <person name="Busman M."/>
            <person name="Brown D.W."/>
            <person name="Divon H."/>
            <person name="Uhlig S."/>
            <person name="Proctor R.H."/>
        </authorList>
    </citation>
    <scope>NUCLEOTIDE SEQUENCE [LARGE SCALE GENOMIC DNA]</scope>
    <source>
        <strain evidence="6 7">NRRL 20459</strain>
    </source>
</reference>
<dbReference type="InterPro" id="IPR001138">
    <property type="entry name" value="Zn2Cys6_DnaBD"/>
</dbReference>
<keyword evidence="3" id="KW-0539">Nucleus</keyword>
<dbReference type="Pfam" id="PF04082">
    <property type="entry name" value="Fungal_trans"/>
    <property type="match status" value="1"/>
</dbReference>
<accession>A0A8H4PGV7</accession>
<evidence type="ECO:0000256" key="1">
    <source>
        <dbReference type="ARBA" id="ARBA00004123"/>
    </source>
</evidence>
<name>A0A8H4PGV7_9HYPO</name>
<dbReference type="Proteomes" id="UP000554235">
    <property type="component" value="Unassembled WGS sequence"/>
</dbReference>
<feature type="domain" description="Zn(2)-C6 fungal-type" evidence="5">
    <location>
        <begin position="12"/>
        <end position="41"/>
    </location>
</feature>
<dbReference type="OrthoDB" id="5153238at2759"/>
<comment type="subcellular location">
    <subcellularLocation>
        <location evidence="1">Nucleus</location>
    </subcellularLocation>
</comment>
<comment type="caution">
    <text evidence="6">The sequence shown here is derived from an EMBL/GenBank/DDBJ whole genome shotgun (WGS) entry which is preliminary data.</text>
</comment>
<dbReference type="GO" id="GO:0000981">
    <property type="term" value="F:DNA-binding transcription factor activity, RNA polymerase II-specific"/>
    <property type="evidence" value="ECO:0007669"/>
    <property type="project" value="InterPro"/>
</dbReference>
<dbReference type="AlphaFoldDB" id="A0A8H4PGV7"/>
<dbReference type="PANTHER" id="PTHR31001">
    <property type="entry name" value="UNCHARACTERIZED TRANSCRIPTIONAL REGULATORY PROTEIN"/>
    <property type="match status" value="1"/>
</dbReference>
<evidence type="ECO:0000259" key="5">
    <source>
        <dbReference type="PROSITE" id="PS50048"/>
    </source>
</evidence>
<dbReference type="GO" id="GO:0008270">
    <property type="term" value="F:zinc ion binding"/>
    <property type="evidence" value="ECO:0007669"/>
    <property type="project" value="InterPro"/>
</dbReference>
<dbReference type="PROSITE" id="PS50048">
    <property type="entry name" value="ZN2_CY6_FUNGAL_2"/>
    <property type="match status" value="1"/>
</dbReference>
<keyword evidence="2" id="KW-0479">Metal-binding</keyword>
<dbReference type="SUPFAM" id="SSF57701">
    <property type="entry name" value="Zn2/Cys6 DNA-binding domain"/>
    <property type="match status" value="1"/>
</dbReference>
<gene>
    <name evidence="6" type="ORF">FALBO_3841</name>
</gene>
<dbReference type="EMBL" id="JAADYS010000500">
    <property type="protein sequence ID" value="KAF4469261.1"/>
    <property type="molecule type" value="Genomic_DNA"/>
</dbReference>
<dbReference type="CDD" id="cd00067">
    <property type="entry name" value="GAL4"/>
    <property type="match status" value="1"/>
</dbReference>
<protein>
    <submittedName>
        <fullName evidence="6">C6 zinc finger domain</fullName>
    </submittedName>
</protein>
<dbReference type="InterPro" id="IPR050613">
    <property type="entry name" value="Sec_Metabolite_Reg"/>
</dbReference>
<dbReference type="Gene3D" id="4.10.240.10">
    <property type="entry name" value="Zn(2)-C6 fungal-type DNA-binding domain"/>
    <property type="match status" value="1"/>
</dbReference>
<dbReference type="PROSITE" id="PS00463">
    <property type="entry name" value="ZN2_CY6_FUNGAL_1"/>
    <property type="match status" value="1"/>
</dbReference>